<dbReference type="Gene3D" id="3.30.2160.10">
    <property type="entry name" value="Hect, E3 ligase catalytic domain"/>
    <property type="match status" value="1"/>
</dbReference>
<evidence type="ECO:0000256" key="5">
    <source>
        <dbReference type="ARBA" id="ARBA00022786"/>
    </source>
</evidence>
<evidence type="ECO:0000256" key="4">
    <source>
        <dbReference type="ARBA" id="ARBA00022679"/>
    </source>
</evidence>
<dbReference type="Gene3D" id="3.90.1750.10">
    <property type="entry name" value="Hect, E3 ligase catalytic domains"/>
    <property type="match status" value="1"/>
</dbReference>
<evidence type="ECO:0000256" key="1">
    <source>
        <dbReference type="ARBA" id="ARBA00000885"/>
    </source>
</evidence>
<dbReference type="GO" id="GO:0016567">
    <property type="term" value="P:protein ubiquitination"/>
    <property type="evidence" value="ECO:0007669"/>
    <property type="project" value="TreeGrafter"/>
</dbReference>
<dbReference type="InterPro" id="IPR035983">
    <property type="entry name" value="Hect_E3_ubiquitin_ligase"/>
</dbReference>
<evidence type="ECO:0000313" key="10">
    <source>
        <dbReference type="Proteomes" id="UP000604046"/>
    </source>
</evidence>
<feature type="transmembrane region" description="Helical" evidence="7">
    <location>
        <begin position="52"/>
        <end position="79"/>
    </location>
</feature>
<feature type="domain" description="HECT" evidence="8">
    <location>
        <begin position="682"/>
        <end position="830"/>
    </location>
</feature>
<dbReference type="PANTHER" id="PTHR11254:SF440">
    <property type="entry name" value="E3 UBIQUITIN-PROTEIN LIGASE NEDD-4"/>
    <property type="match status" value="1"/>
</dbReference>
<keyword evidence="4" id="KW-0808">Transferase</keyword>
<evidence type="ECO:0000256" key="6">
    <source>
        <dbReference type="PROSITE-ProRule" id="PRU00104"/>
    </source>
</evidence>
<organism evidence="9 10">
    <name type="scientific">Symbiodinium natans</name>
    <dbReference type="NCBI Taxonomy" id="878477"/>
    <lineage>
        <taxon>Eukaryota</taxon>
        <taxon>Sar</taxon>
        <taxon>Alveolata</taxon>
        <taxon>Dinophyceae</taxon>
        <taxon>Suessiales</taxon>
        <taxon>Symbiodiniaceae</taxon>
        <taxon>Symbiodinium</taxon>
    </lineage>
</organism>
<evidence type="ECO:0000256" key="2">
    <source>
        <dbReference type="ARBA" id="ARBA00004906"/>
    </source>
</evidence>
<name>A0A812KR18_9DINO</name>
<keyword evidence="7" id="KW-1133">Transmembrane helix</keyword>
<protein>
    <recommendedName>
        <fullName evidence="3">HECT-type E3 ubiquitin transferase</fullName>
        <ecNumber evidence="3">2.3.2.26</ecNumber>
    </recommendedName>
</protein>
<proteinExistence type="predicted"/>
<dbReference type="SUPFAM" id="SSF56204">
    <property type="entry name" value="Hect, E3 ligase catalytic domain"/>
    <property type="match status" value="1"/>
</dbReference>
<dbReference type="AlphaFoldDB" id="A0A812KR18"/>
<feature type="active site" description="Glycyl thioester intermediate" evidence="6">
    <location>
        <position position="802"/>
    </location>
</feature>
<sequence>MEGSPGSLWELLMAFLAEVSRAGNAIQGFGMWLVMIGLVLESTPLNLLTRSLLPFLAGIFVARLLPELYLAVCFGFLVVETRSCLAPVITGVWNASAAQYPPLGALAAQVSDRSQQWIATLQRHPCVRGIMQQLDHSSSITGPRTWLFLAWLPLVLPWTLIFRLESSAAVMLALHVGFLLNFPLHSANSEQRADLLRLVQHVGVELRRMKMRVFGIVAATVAMMWVLPLYLIIPLEALAVGGLAAALCLDERLRENYINKLSELGQILPSEELVDQTLQQVFMPFVIMTVNFNCLATSLRKLPMKRRRTLLGWAMAGAGTALALSLLTWLLYLCAAGLQWVPRVILVAVALTSYSLRDDTELRSTALLCGITTFLTLEMTVTGCACACRIGSVSNTLMIPLKILTHVVGLWLAGMSMIAIQQLYSWNLRLRKLIFKAWLMAGEPTTLTITVPEGGHTMLDLALQQVGHDSSSRNFDVSFDGPSSFTTDRIDMNGLTKHFCTLVGKAVRLAPDADSDRAWPFMRLWDKDAARPTYHLNYEARFFQFLKHDEYTPERVEEDYRNLGSLVAMFFMKGLPFLRLSKALIKFLLREQRAEAEVDEHELAISLEDLEEMRPSLSKQMMDQHLDGAEDLFNTCSLEEDILDKGTIQIATDAPNPWKRSRQNCKQVAEKLLENDYVLPVMEAFRDGFRTRLQMDILGKHFTAEEVQAMLAGSDTVNVVDWRAHTNYPNGNSNHPVVKMFWRTLMRCTQEQLQVLLMEVTGQPTPPAGGFQELLPPFALAVHEHDAAHESLRHGKLAFHTCFNSVDILATTTEEELSSFLSHLLSGKQD</sequence>
<dbReference type="OrthoDB" id="587448at2759"/>
<evidence type="ECO:0000256" key="3">
    <source>
        <dbReference type="ARBA" id="ARBA00012485"/>
    </source>
</evidence>
<keyword evidence="7" id="KW-0812">Transmembrane</keyword>
<dbReference type="Pfam" id="PF00632">
    <property type="entry name" value="HECT"/>
    <property type="match status" value="1"/>
</dbReference>
<dbReference type="InterPro" id="IPR050409">
    <property type="entry name" value="E3_ubiq-protein_ligase"/>
</dbReference>
<dbReference type="Proteomes" id="UP000604046">
    <property type="component" value="Unassembled WGS sequence"/>
</dbReference>
<dbReference type="Gene3D" id="3.30.2410.10">
    <property type="entry name" value="Hect, E3 ligase catalytic domain"/>
    <property type="match status" value="1"/>
</dbReference>
<comment type="caution">
    <text evidence="9">The sequence shown here is derived from an EMBL/GenBank/DDBJ whole genome shotgun (WGS) entry which is preliminary data.</text>
</comment>
<feature type="transmembrane region" description="Helical" evidence="7">
    <location>
        <begin position="21"/>
        <end position="40"/>
    </location>
</feature>
<dbReference type="InterPro" id="IPR000569">
    <property type="entry name" value="HECT_dom"/>
</dbReference>
<dbReference type="EMBL" id="CAJNDS010000791">
    <property type="protein sequence ID" value="CAE7234469.1"/>
    <property type="molecule type" value="Genomic_DNA"/>
</dbReference>
<dbReference type="GO" id="GO:0005737">
    <property type="term" value="C:cytoplasm"/>
    <property type="evidence" value="ECO:0007669"/>
    <property type="project" value="TreeGrafter"/>
</dbReference>
<keyword evidence="10" id="KW-1185">Reference proteome</keyword>
<feature type="transmembrane region" description="Helical" evidence="7">
    <location>
        <begin position="368"/>
        <end position="392"/>
    </location>
</feature>
<dbReference type="GO" id="GO:0061630">
    <property type="term" value="F:ubiquitin protein ligase activity"/>
    <property type="evidence" value="ECO:0007669"/>
    <property type="project" value="UniProtKB-EC"/>
</dbReference>
<accession>A0A812KR18</accession>
<dbReference type="EC" id="2.3.2.26" evidence="3"/>
<dbReference type="GO" id="GO:0006511">
    <property type="term" value="P:ubiquitin-dependent protein catabolic process"/>
    <property type="evidence" value="ECO:0007669"/>
    <property type="project" value="TreeGrafter"/>
</dbReference>
<keyword evidence="7" id="KW-0472">Membrane</keyword>
<comment type="catalytic activity">
    <reaction evidence="1">
        <text>S-ubiquitinyl-[E2 ubiquitin-conjugating enzyme]-L-cysteine + [acceptor protein]-L-lysine = [E2 ubiquitin-conjugating enzyme]-L-cysteine + N(6)-ubiquitinyl-[acceptor protein]-L-lysine.</text>
        <dbReference type="EC" id="2.3.2.26"/>
    </reaction>
</comment>
<comment type="pathway">
    <text evidence="2">Protein modification; protein ubiquitination.</text>
</comment>
<dbReference type="SMART" id="SM00119">
    <property type="entry name" value="HECTc"/>
    <property type="match status" value="1"/>
</dbReference>
<gene>
    <name evidence="9" type="primary">NEDD4</name>
    <name evidence="9" type="ORF">SNAT2548_LOCUS9907</name>
</gene>
<feature type="transmembrane region" description="Helical" evidence="7">
    <location>
        <begin position="281"/>
        <end position="299"/>
    </location>
</feature>
<feature type="transmembrane region" description="Helical" evidence="7">
    <location>
        <begin position="213"/>
        <end position="233"/>
    </location>
</feature>
<dbReference type="PANTHER" id="PTHR11254">
    <property type="entry name" value="HECT DOMAIN UBIQUITIN-PROTEIN LIGASE"/>
    <property type="match status" value="1"/>
</dbReference>
<evidence type="ECO:0000256" key="7">
    <source>
        <dbReference type="SAM" id="Phobius"/>
    </source>
</evidence>
<evidence type="ECO:0000259" key="8">
    <source>
        <dbReference type="PROSITE" id="PS50237"/>
    </source>
</evidence>
<feature type="transmembrane region" description="Helical" evidence="7">
    <location>
        <begin position="145"/>
        <end position="162"/>
    </location>
</feature>
<feature type="transmembrane region" description="Helical" evidence="7">
    <location>
        <begin position="311"/>
        <end position="332"/>
    </location>
</feature>
<keyword evidence="5 6" id="KW-0833">Ubl conjugation pathway</keyword>
<evidence type="ECO:0000313" key="9">
    <source>
        <dbReference type="EMBL" id="CAE7234469.1"/>
    </source>
</evidence>
<feature type="transmembrane region" description="Helical" evidence="7">
    <location>
        <begin position="404"/>
        <end position="426"/>
    </location>
</feature>
<reference evidence="9" key="1">
    <citation type="submission" date="2021-02" db="EMBL/GenBank/DDBJ databases">
        <authorList>
            <person name="Dougan E. K."/>
            <person name="Rhodes N."/>
            <person name="Thang M."/>
            <person name="Chan C."/>
        </authorList>
    </citation>
    <scope>NUCLEOTIDE SEQUENCE</scope>
</reference>
<dbReference type="PROSITE" id="PS50237">
    <property type="entry name" value="HECT"/>
    <property type="match status" value="1"/>
</dbReference>